<dbReference type="Proteomes" id="UP001268542">
    <property type="component" value="Unassembled WGS sequence"/>
</dbReference>
<feature type="domain" description="Imm-5-like" evidence="1">
    <location>
        <begin position="12"/>
        <end position="131"/>
    </location>
</feature>
<organism evidence="2 3">
    <name type="scientific">Nocardioides imazamoxiresistens</name>
    <dbReference type="NCBI Taxonomy" id="3231893"/>
    <lineage>
        <taxon>Bacteria</taxon>
        <taxon>Bacillati</taxon>
        <taxon>Actinomycetota</taxon>
        <taxon>Actinomycetes</taxon>
        <taxon>Propionibacteriales</taxon>
        <taxon>Nocardioidaceae</taxon>
        <taxon>Nocardioides</taxon>
    </lineage>
</organism>
<keyword evidence="2" id="KW-0269">Exonuclease</keyword>
<proteinExistence type="predicted"/>
<comment type="caution">
    <text evidence="2">The sequence shown here is derived from an EMBL/GenBank/DDBJ whole genome shotgun (WGS) entry which is preliminary data.</text>
</comment>
<dbReference type="RefSeq" id="WP_315731316.1">
    <property type="nucleotide sequence ID" value="NZ_JAVYII010000001.1"/>
</dbReference>
<keyword evidence="3" id="KW-1185">Reference proteome</keyword>
<sequence length="178" mass="18600">MADLDLTVDELRAVTAYALETAAELLDVFEAAHPDDLRPREALAAARAFVSGAPRGNRLRVAAVEAHRAAASADGEPARLAARAAGDAAAAAYLHPIARATQVGHVLRAAALAARVAELEAGDPAAAEERLTRSAAAAEPVVVAVLRRYPPAPDGRSRVAELVRDLDKRLRARRDGPA</sequence>
<dbReference type="InterPro" id="IPR048667">
    <property type="entry name" value="Imm5-like"/>
</dbReference>
<evidence type="ECO:0000313" key="3">
    <source>
        <dbReference type="Proteomes" id="UP001268542"/>
    </source>
</evidence>
<keyword evidence="2" id="KW-0378">Hydrolase</keyword>
<dbReference type="GO" id="GO:0004527">
    <property type="term" value="F:exonuclease activity"/>
    <property type="evidence" value="ECO:0007669"/>
    <property type="project" value="UniProtKB-KW"/>
</dbReference>
<evidence type="ECO:0000259" key="1">
    <source>
        <dbReference type="Pfam" id="PF21805"/>
    </source>
</evidence>
<protein>
    <submittedName>
        <fullName evidence="2">Exonuclease SbcC</fullName>
    </submittedName>
</protein>
<keyword evidence="2" id="KW-0540">Nuclease</keyword>
<dbReference type="EMBL" id="JAVYII010000001">
    <property type="protein sequence ID" value="MDT9592102.1"/>
    <property type="molecule type" value="Genomic_DNA"/>
</dbReference>
<dbReference type="Pfam" id="PF21805">
    <property type="entry name" value="Imm5_like"/>
    <property type="match status" value="1"/>
</dbReference>
<accession>A0ABU3PSB2</accession>
<reference evidence="2 3" key="1">
    <citation type="submission" date="2023-08" db="EMBL/GenBank/DDBJ databases">
        <title>Nocardioides seae sp. nov., a bacterium isolated from a soil.</title>
        <authorList>
            <person name="Wang X."/>
        </authorList>
    </citation>
    <scope>NUCLEOTIDE SEQUENCE [LARGE SCALE GENOMIC DNA]</scope>
    <source>
        <strain evidence="2 3">YZH12</strain>
    </source>
</reference>
<evidence type="ECO:0000313" key="2">
    <source>
        <dbReference type="EMBL" id="MDT9592102.1"/>
    </source>
</evidence>
<gene>
    <name evidence="2" type="ORF">RDV89_03435</name>
</gene>
<name>A0ABU3PSB2_9ACTN</name>